<keyword evidence="4" id="KW-1185">Reference proteome</keyword>
<dbReference type="GO" id="GO:0034338">
    <property type="term" value="F:short-chain carboxylesterase activity"/>
    <property type="evidence" value="ECO:0007669"/>
    <property type="project" value="TreeGrafter"/>
</dbReference>
<feature type="active site" description="Charge relay system" evidence="2">
    <location>
        <position position="363"/>
    </location>
</feature>
<dbReference type="InParanoid" id="A0A078AGP9"/>
<dbReference type="AlphaFoldDB" id="A0A078AGP9"/>
<gene>
    <name evidence="3" type="primary">Contig7047.g7541</name>
    <name evidence="3" type="ORF">STYLEM_10477</name>
</gene>
<dbReference type="InterPro" id="IPR029058">
    <property type="entry name" value="AB_hydrolase_fold"/>
</dbReference>
<dbReference type="PANTHER" id="PTHR10794">
    <property type="entry name" value="ABHYDROLASE DOMAIN-CONTAINING PROTEIN"/>
    <property type="match status" value="1"/>
</dbReference>
<dbReference type="PANTHER" id="PTHR10794:SF93">
    <property type="entry name" value="SERINE AMINOPEPTIDASE S33 DOMAIN-CONTAINING PROTEIN"/>
    <property type="match status" value="1"/>
</dbReference>
<dbReference type="InterPro" id="IPR012020">
    <property type="entry name" value="ABHD4"/>
</dbReference>
<name>A0A078AGP9_STYLE</name>
<feature type="active site" description="Charge relay system" evidence="2">
    <location>
        <position position="201"/>
    </location>
</feature>
<dbReference type="EMBL" id="CCKQ01009971">
    <property type="protein sequence ID" value="CDW81460.1"/>
    <property type="molecule type" value="Genomic_DNA"/>
</dbReference>
<evidence type="ECO:0000256" key="2">
    <source>
        <dbReference type="PIRSR" id="PIRSR005211-1"/>
    </source>
</evidence>
<dbReference type="InterPro" id="IPR050960">
    <property type="entry name" value="AB_hydrolase_4_sf"/>
</dbReference>
<evidence type="ECO:0000313" key="4">
    <source>
        <dbReference type="Proteomes" id="UP000039865"/>
    </source>
</evidence>
<dbReference type="PIRSF" id="PIRSF005211">
    <property type="entry name" value="Ab_hydro_YheT"/>
    <property type="match status" value="1"/>
</dbReference>
<dbReference type="OMA" id="FENGLCW"/>
<keyword evidence="3" id="KW-0378">Hydrolase</keyword>
<proteinExistence type="inferred from homology"/>
<feature type="active site" description="Charge relay system" evidence="2">
    <location>
        <position position="334"/>
    </location>
</feature>
<protein>
    <submittedName>
        <fullName evidence="3">Alpha beta hydrolase domain containing protein</fullName>
    </submittedName>
</protein>
<dbReference type="GO" id="GO:0047372">
    <property type="term" value="F:monoacylglycerol lipase activity"/>
    <property type="evidence" value="ECO:0007669"/>
    <property type="project" value="TreeGrafter"/>
</dbReference>
<comment type="similarity">
    <text evidence="1">Belongs to the AB hydrolase superfamily. AB hydrolase 4 family.</text>
</comment>
<sequence length="397" mass="45782">MISTQIQNMLGSFKSLFDEQTFNDNSYTMFFFALVIKELTYTPYFLALTGNMQSFIYMWTEIFAKMVNQIKFEREMFTLSDGGTIALDWVVDHEGGIPKKGHTRPILCMFSGLAGGNDNLYLQSMIREAVNSYKNKDGSGQGYKCVVVNFRGAAGVAMTSPKLYWLNTWEDIQEPLDYIYEQYACDDSGRKVRNMYSYSVSLGGSLVTLYLTKVGKNTPLSGAALYVIPFNLRDNVSFFRKNFFKFYDFMMGFNYHLILKGKFDDFKKVMPQGDYEVYCDRVLQNKYSLMDIDANVMIPSFKYKNLDEYYDNSQTVGKIQGIKIPVFFLNCYDDPCIKPDLYPHDEFKKNQNVLGGFTQRGGHCGSFTGGLKPVQWFPIPLVKFLEFLEVKQMKKNR</sequence>
<organism evidence="3 4">
    <name type="scientific">Stylonychia lemnae</name>
    <name type="common">Ciliate</name>
    <dbReference type="NCBI Taxonomy" id="5949"/>
    <lineage>
        <taxon>Eukaryota</taxon>
        <taxon>Sar</taxon>
        <taxon>Alveolata</taxon>
        <taxon>Ciliophora</taxon>
        <taxon>Intramacronucleata</taxon>
        <taxon>Spirotrichea</taxon>
        <taxon>Stichotrichia</taxon>
        <taxon>Sporadotrichida</taxon>
        <taxon>Oxytrichidae</taxon>
        <taxon>Stylonychinae</taxon>
        <taxon>Stylonychia</taxon>
    </lineage>
</organism>
<evidence type="ECO:0000256" key="1">
    <source>
        <dbReference type="ARBA" id="ARBA00010884"/>
    </source>
</evidence>
<dbReference type="Proteomes" id="UP000039865">
    <property type="component" value="Unassembled WGS sequence"/>
</dbReference>
<accession>A0A078AGP9</accession>
<dbReference type="SUPFAM" id="SSF53474">
    <property type="entry name" value="alpha/beta-Hydrolases"/>
    <property type="match status" value="1"/>
</dbReference>
<evidence type="ECO:0000313" key="3">
    <source>
        <dbReference type="EMBL" id="CDW81460.1"/>
    </source>
</evidence>
<reference evidence="3 4" key="1">
    <citation type="submission" date="2014-06" db="EMBL/GenBank/DDBJ databases">
        <authorList>
            <person name="Swart Estienne"/>
        </authorList>
    </citation>
    <scope>NUCLEOTIDE SEQUENCE [LARGE SCALE GENOMIC DNA]</scope>
    <source>
        <strain evidence="3 4">130c</strain>
    </source>
</reference>
<dbReference type="Gene3D" id="3.40.50.1820">
    <property type="entry name" value="alpha/beta hydrolase"/>
    <property type="match status" value="1"/>
</dbReference>
<dbReference type="OrthoDB" id="437070at2759"/>